<comment type="cofactor">
    <cofactor evidence="1 6 7">
        <name>pyridoxal 5'-phosphate</name>
        <dbReference type="ChEBI" id="CHEBI:597326"/>
    </cofactor>
</comment>
<dbReference type="CDD" id="cd00613">
    <property type="entry name" value="GDC-P"/>
    <property type="match status" value="1"/>
</dbReference>
<keyword evidence="3 6" id="KW-0663">Pyridoxal phosphate</keyword>
<dbReference type="Pfam" id="PF21478">
    <property type="entry name" value="GcvP2_C"/>
    <property type="match status" value="1"/>
</dbReference>
<proteinExistence type="inferred from homology"/>
<keyword evidence="13" id="KW-1185">Reference proteome</keyword>
<sequence>MHLKIFYFSDSILRSTLKKIFMFFNKMLKISTSSFRMFFFLRTTAQMTTAKQAVGRSMYCEFLSSDKFAPRHLGPNDAEQQQMLNAIGCKSLDELTDKSIPESIRLKKNLQLPKELGEEEALKRIKEIASKNKIWKSYIGMGFNDCIIPSVIRRNVFENLNWLTPYTPYQPEISQGRLESLMNYQTMVCQMTSMDVSNASLLDEATACAEAMQLCYSATKNKIFFVDAYLHPQNIAVCSTRAQTMGIQLKLVRNWEKENLEGISGAIVQYPNTEGGLVDYSALADRVHSHGGLFVMATDLLACALIRPPGEYKADVCVGNTQRFGLPLGYGGPHSAFFAVSNRFKNGALIRLIPGRIVGLSKDRNGSPAYRLALQTREQHIRRGKATSNICTSQALLANLSAMYAIHHGPGGLKRVAKKVHHATLVVAEGLKKCGFQLKHDNFFDTLTIENIDSNQVEKIRRRAEQSYINLRYYTNPNQIGISLNETVEKEDLVNLLEIFDFKYDQHFKLNTVEANSVYHSNFARQSAFLTSDIFNSIHSEQMFVRYIEQLQSRDVSLVDSAIPLGSCTMKLNSSTQLTVNFSLLCFPCSWPEFCNIHPFVPAEQAAGYRHLLKNLEDWLCEITGFDKMSFQPNSGAQGEFSGLITIRGYLHSLGQSNRDICLIPVSAHGTNPASAHMAGFKVENVKTDHDGNIDFTDLKDKVEKNKSRLACMMITYPSTFGVFEERIKDVCQIVHEYGGQLYFDGANMNAQVGLCRPGDYGFDVCHLNLHKTFCIPHGGGGPGMGPIAVYFSVFFLFLFISMKLIIIALWCLRKSHLAPFLPSNETTAINDAETPQFFTGPVSSCASSSASILPIPWTYIATMGSSGLRKASQVAILNANYMANQLSSHYKVVYRGANNFVAHEFLIDCREFKKTANVEVTDIAKRLMDYGFHAPTVSFPIAGCLMIEPTETEDKRELDWLCEALIMIREEIADIEQGKQDKENNVLKMAPHNIQSVCSDSWNHPYSRQLASFPTEWSARKVWPFVARIDEVYGDMHLKLTR</sequence>
<dbReference type="GO" id="GO:0016594">
    <property type="term" value="F:glycine binding"/>
    <property type="evidence" value="ECO:0007669"/>
    <property type="project" value="TreeGrafter"/>
</dbReference>
<dbReference type="GO" id="GO:0005960">
    <property type="term" value="C:glycine cleavage complex"/>
    <property type="evidence" value="ECO:0007669"/>
    <property type="project" value="TreeGrafter"/>
</dbReference>
<evidence type="ECO:0000256" key="5">
    <source>
        <dbReference type="ARBA" id="ARBA00049026"/>
    </source>
</evidence>
<feature type="modified residue" description="N6-(pyridoxal phosphate)lysine" evidence="6">
    <location>
        <position position="772"/>
    </location>
</feature>
<dbReference type="Proteomes" id="UP000054783">
    <property type="component" value="Unassembled WGS sequence"/>
</dbReference>
<dbReference type="SUPFAM" id="SSF53383">
    <property type="entry name" value="PLP-dependent transferases"/>
    <property type="match status" value="2"/>
</dbReference>
<dbReference type="GO" id="GO:0016829">
    <property type="term" value="F:lyase activity"/>
    <property type="evidence" value="ECO:0007669"/>
    <property type="project" value="InterPro"/>
</dbReference>
<accession>A0A0V1ADB9</accession>
<reference evidence="12 13" key="1">
    <citation type="submission" date="2015-01" db="EMBL/GenBank/DDBJ databases">
        <title>Evolution of Trichinella species and genotypes.</title>
        <authorList>
            <person name="Korhonen P.K."/>
            <person name="Edoardo P."/>
            <person name="Giuseppe L.R."/>
            <person name="Gasser R.B."/>
        </authorList>
    </citation>
    <scope>NUCLEOTIDE SEQUENCE [LARGE SCALE GENOMIC DNA]</scope>
    <source>
        <strain evidence="12">ISS2496</strain>
    </source>
</reference>
<feature type="domain" description="Aromatic amino acid beta-eliminating lyase/threonine aldolase" evidence="9">
    <location>
        <begin position="611"/>
        <end position="779"/>
    </location>
</feature>
<keyword evidence="7" id="KW-0496">Mitochondrion</keyword>
<dbReference type="OrthoDB" id="6537869at2759"/>
<organism evidence="12 13">
    <name type="scientific">Trichinella patagoniensis</name>
    <dbReference type="NCBI Taxonomy" id="990121"/>
    <lineage>
        <taxon>Eukaryota</taxon>
        <taxon>Metazoa</taxon>
        <taxon>Ecdysozoa</taxon>
        <taxon>Nematoda</taxon>
        <taxon>Enoplea</taxon>
        <taxon>Dorylaimia</taxon>
        <taxon>Trichinellida</taxon>
        <taxon>Trichinellidae</taxon>
        <taxon>Trichinella</taxon>
    </lineage>
</organism>
<dbReference type="FunFam" id="3.40.640.10:FF:000007">
    <property type="entry name" value="glycine dehydrogenase (Decarboxylating), mitochondrial"/>
    <property type="match status" value="1"/>
</dbReference>
<dbReference type="Gene3D" id="3.40.640.10">
    <property type="entry name" value="Type I PLP-dependent aspartate aminotransferase-like (Major domain)"/>
    <property type="match status" value="2"/>
</dbReference>
<dbReference type="Pfam" id="PF01212">
    <property type="entry name" value="Beta_elim_lyase"/>
    <property type="match status" value="1"/>
</dbReference>
<feature type="transmembrane region" description="Helical" evidence="8">
    <location>
        <begin position="788"/>
        <end position="813"/>
    </location>
</feature>
<dbReference type="InterPro" id="IPR015421">
    <property type="entry name" value="PyrdxlP-dep_Trfase_major"/>
</dbReference>
<comment type="catalytic activity">
    <reaction evidence="5 7">
        <text>N(6)-[(R)-lipoyl]-L-lysyl-[glycine-cleavage complex H protein] + glycine + H(+) = N(6)-[(R)-S(8)-aminomethyldihydrolipoyl]-L-lysyl-[glycine-cleavage complex H protein] + CO2</text>
        <dbReference type="Rhea" id="RHEA:24304"/>
        <dbReference type="Rhea" id="RHEA-COMP:10494"/>
        <dbReference type="Rhea" id="RHEA-COMP:10495"/>
        <dbReference type="ChEBI" id="CHEBI:15378"/>
        <dbReference type="ChEBI" id="CHEBI:16526"/>
        <dbReference type="ChEBI" id="CHEBI:57305"/>
        <dbReference type="ChEBI" id="CHEBI:83099"/>
        <dbReference type="ChEBI" id="CHEBI:83143"/>
        <dbReference type="EC" id="1.4.4.2"/>
    </reaction>
</comment>
<dbReference type="InterPro" id="IPR015422">
    <property type="entry name" value="PyrdxlP-dep_Trfase_small"/>
</dbReference>
<keyword evidence="8" id="KW-0472">Membrane</keyword>
<evidence type="ECO:0000256" key="4">
    <source>
        <dbReference type="ARBA" id="ARBA00023002"/>
    </source>
</evidence>
<dbReference type="GO" id="GO:0005739">
    <property type="term" value="C:mitochondrion"/>
    <property type="evidence" value="ECO:0007669"/>
    <property type="project" value="UniProtKB-SubCell"/>
</dbReference>
<gene>
    <name evidence="12" type="primary">Gldc</name>
    <name evidence="12" type="ORF">T12_8895</name>
</gene>
<dbReference type="InterPro" id="IPR049316">
    <property type="entry name" value="GDC-P_C"/>
</dbReference>
<evidence type="ECO:0000256" key="1">
    <source>
        <dbReference type="ARBA" id="ARBA00001933"/>
    </source>
</evidence>
<keyword evidence="8" id="KW-1133">Transmembrane helix</keyword>
<dbReference type="InterPro" id="IPR020581">
    <property type="entry name" value="GDC_P"/>
</dbReference>
<dbReference type="EMBL" id="JYDQ01000007">
    <property type="protein sequence ID" value="KRY22815.1"/>
    <property type="molecule type" value="Genomic_DNA"/>
</dbReference>
<dbReference type="GO" id="GO:0019464">
    <property type="term" value="P:glycine decarboxylation via glycine cleavage system"/>
    <property type="evidence" value="ECO:0007669"/>
    <property type="project" value="TreeGrafter"/>
</dbReference>
<evidence type="ECO:0000256" key="8">
    <source>
        <dbReference type="SAM" id="Phobius"/>
    </source>
</evidence>
<evidence type="ECO:0000256" key="2">
    <source>
        <dbReference type="ARBA" id="ARBA00010756"/>
    </source>
</evidence>
<evidence type="ECO:0000313" key="12">
    <source>
        <dbReference type="EMBL" id="KRY22815.1"/>
    </source>
</evidence>
<dbReference type="InterPro" id="IPR001597">
    <property type="entry name" value="ArAA_b-elim_lyase/Thr_aldolase"/>
</dbReference>
<dbReference type="InterPro" id="IPR015424">
    <property type="entry name" value="PyrdxlP-dep_Trfase"/>
</dbReference>
<keyword evidence="7" id="KW-0809">Transit peptide</keyword>
<comment type="similarity">
    <text evidence="2 7">Belongs to the GcvP family.</text>
</comment>
<dbReference type="FunFam" id="3.40.640.10:FF:000199">
    <property type="entry name" value="Glycine dehydrogenase [decarboxylating], mitochondrial"/>
    <property type="match status" value="1"/>
</dbReference>
<dbReference type="STRING" id="990121.A0A0V1ADB9"/>
<evidence type="ECO:0000259" key="11">
    <source>
        <dbReference type="Pfam" id="PF21478"/>
    </source>
</evidence>
<dbReference type="InterPro" id="IPR049315">
    <property type="entry name" value="GDC-P_N"/>
</dbReference>
<feature type="domain" description="Glycine dehydrogenase C-terminal" evidence="11">
    <location>
        <begin position="872"/>
        <end position="993"/>
    </location>
</feature>
<keyword evidence="8" id="KW-0812">Transmembrane</keyword>
<evidence type="ECO:0000256" key="3">
    <source>
        <dbReference type="ARBA" id="ARBA00022898"/>
    </source>
</evidence>
<comment type="subcellular location">
    <subcellularLocation>
        <location evidence="7">Mitochondrion</location>
    </subcellularLocation>
</comment>
<keyword evidence="4 7" id="KW-0560">Oxidoreductase</keyword>
<evidence type="ECO:0000259" key="10">
    <source>
        <dbReference type="Pfam" id="PF02347"/>
    </source>
</evidence>
<comment type="subunit">
    <text evidence="7">The glycine cleavage system is composed of four proteins: P, T, L and H.</text>
</comment>
<dbReference type="FunFam" id="3.90.1150.10:FF:000007">
    <property type="entry name" value="Glycine dehydrogenase (decarboxylating), mitochondrial"/>
    <property type="match status" value="1"/>
</dbReference>
<protein>
    <recommendedName>
        <fullName evidence="7">Glycine cleavage system P protein</fullName>
        <ecNumber evidence="7">1.4.4.2</ecNumber>
    </recommendedName>
</protein>
<dbReference type="NCBIfam" id="TIGR00461">
    <property type="entry name" value="gcvP"/>
    <property type="match status" value="1"/>
</dbReference>
<dbReference type="PANTHER" id="PTHR11773">
    <property type="entry name" value="GLYCINE DEHYDROGENASE, DECARBOXYLATING"/>
    <property type="match status" value="1"/>
</dbReference>
<comment type="function">
    <text evidence="7">The glycine cleavage system catalyzes the degradation of glycine.</text>
</comment>
<dbReference type="AlphaFoldDB" id="A0A0V1ADB9"/>
<evidence type="ECO:0000259" key="9">
    <source>
        <dbReference type="Pfam" id="PF01212"/>
    </source>
</evidence>
<dbReference type="PANTHER" id="PTHR11773:SF1">
    <property type="entry name" value="GLYCINE DEHYDROGENASE (DECARBOXYLATING), MITOCHONDRIAL"/>
    <property type="match status" value="1"/>
</dbReference>
<evidence type="ECO:0000256" key="7">
    <source>
        <dbReference type="RuleBase" id="RU364056"/>
    </source>
</evidence>
<dbReference type="GO" id="GO:0004375">
    <property type="term" value="F:glycine dehydrogenase (decarboxylating) activity"/>
    <property type="evidence" value="ECO:0007669"/>
    <property type="project" value="UniProtKB-UniRule"/>
</dbReference>
<dbReference type="Pfam" id="PF02347">
    <property type="entry name" value="GDC-P"/>
    <property type="match status" value="1"/>
</dbReference>
<feature type="domain" description="Glycine cleavage system P-protein N-terminal" evidence="10">
    <location>
        <begin position="71"/>
        <end position="500"/>
    </location>
</feature>
<comment type="caution">
    <text evidence="12">The sequence shown here is derived from an EMBL/GenBank/DDBJ whole genome shotgun (WGS) entry which is preliminary data.</text>
</comment>
<evidence type="ECO:0000313" key="13">
    <source>
        <dbReference type="Proteomes" id="UP000054783"/>
    </source>
</evidence>
<dbReference type="GO" id="GO:0030170">
    <property type="term" value="F:pyridoxal phosphate binding"/>
    <property type="evidence" value="ECO:0007669"/>
    <property type="project" value="TreeGrafter"/>
</dbReference>
<evidence type="ECO:0000256" key="6">
    <source>
        <dbReference type="PIRSR" id="PIRSR603437-50"/>
    </source>
</evidence>
<dbReference type="InterPro" id="IPR003437">
    <property type="entry name" value="GcvP"/>
</dbReference>
<name>A0A0V1ADB9_9BILA</name>
<dbReference type="EC" id="1.4.4.2" evidence="7"/>
<dbReference type="Gene3D" id="3.90.1150.10">
    <property type="entry name" value="Aspartate Aminotransferase, domain 1"/>
    <property type="match status" value="2"/>
</dbReference>